<dbReference type="Pfam" id="PF01817">
    <property type="entry name" value="CM_2"/>
    <property type="match status" value="1"/>
</dbReference>
<dbReference type="GO" id="GO:0046417">
    <property type="term" value="P:chorismate metabolic process"/>
    <property type="evidence" value="ECO:0007669"/>
    <property type="project" value="InterPro"/>
</dbReference>
<evidence type="ECO:0000313" key="3">
    <source>
        <dbReference type="EMBL" id="RDV03518.1"/>
    </source>
</evidence>
<dbReference type="InterPro" id="IPR002701">
    <property type="entry name" value="CM_II_prokaryot"/>
</dbReference>
<comment type="caution">
    <text evidence="3">The sequence shown here is derived from an EMBL/GenBank/DDBJ whole genome shotgun (WGS) entry which is preliminary data.</text>
</comment>
<reference evidence="4" key="1">
    <citation type="submission" date="2018-08" db="EMBL/GenBank/DDBJ databases">
        <authorList>
            <person name="Kim S.-J."/>
            <person name="Jung G.-Y."/>
        </authorList>
    </citation>
    <scope>NUCLEOTIDE SEQUENCE [LARGE SCALE GENOMIC DNA]</scope>
    <source>
        <strain evidence="4">GY_H</strain>
    </source>
</reference>
<dbReference type="Proteomes" id="UP000263993">
    <property type="component" value="Unassembled WGS sequence"/>
</dbReference>
<accession>A0A371B7F9</accession>
<keyword evidence="4" id="KW-1185">Reference proteome</keyword>
<dbReference type="RefSeq" id="WP_115515544.1">
    <property type="nucleotide sequence ID" value="NZ_QRGO01000001.1"/>
</dbReference>
<sequence length="281" mass="30687">MSTPPKPIDLTELRKEIDRIDESMHQLLMERGDIIDRLIEVKKSQESGSAFRPMREAQMMRRLAERHKGILPLDTVESIWRVIIATFTYVQQNFSAHADFSAGDAQMRDSARFHFGFTVPLVPHMGAAGVVAAVSESRGDLGLVPVISSVSAGAWWTALEFDAAPKIIARLPFVERHDHPAALPVFVISRVADDARATEVEVWSVRVSGWSAKAAQTLTTLAEFLAVPDRAFDGAALLVTLPQGQNIHDIAQLLAKAGATVRSMALVGSHATRYTVAADKA</sequence>
<proteinExistence type="predicted"/>
<evidence type="ECO:0000313" key="4">
    <source>
        <dbReference type="Proteomes" id="UP000263993"/>
    </source>
</evidence>
<organism evidence="3 4">
    <name type="scientific">Undibacter mobilis</name>
    <dbReference type="NCBI Taxonomy" id="2292256"/>
    <lineage>
        <taxon>Bacteria</taxon>
        <taxon>Pseudomonadati</taxon>
        <taxon>Pseudomonadota</taxon>
        <taxon>Alphaproteobacteria</taxon>
        <taxon>Hyphomicrobiales</taxon>
        <taxon>Nitrobacteraceae</taxon>
        <taxon>Undibacter</taxon>
    </lineage>
</organism>
<dbReference type="SMART" id="SM00830">
    <property type="entry name" value="CM_2"/>
    <property type="match status" value="1"/>
</dbReference>
<name>A0A371B7F9_9BRAD</name>
<gene>
    <name evidence="3" type="ORF">DXH78_02300</name>
</gene>
<dbReference type="EC" id="5.4.99.5" evidence="1"/>
<dbReference type="NCBIfam" id="NF004697">
    <property type="entry name" value="PRK06034.1-3"/>
    <property type="match status" value="1"/>
</dbReference>
<dbReference type="AlphaFoldDB" id="A0A371B7F9"/>
<dbReference type="Gene3D" id="1.20.59.10">
    <property type="entry name" value="Chorismate mutase"/>
    <property type="match status" value="1"/>
</dbReference>
<dbReference type="PROSITE" id="PS51168">
    <property type="entry name" value="CHORISMATE_MUT_2"/>
    <property type="match status" value="1"/>
</dbReference>
<protein>
    <recommendedName>
        <fullName evidence="1">chorismate mutase</fullName>
        <ecNumber evidence="1">5.4.99.5</ecNumber>
    </recommendedName>
</protein>
<dbReference type="OrthoDB" id="7268348at2"/>
<dbReference type="InterPro" id="IPR036263">
    <property type="entry name" value="Chorismate_II_sf"/>
</dbReference>
<evidence type="ECO:0000256" key="1">
    <source>
        <dbReference type="ARBA" id="ARBA00012404"/>
    </source>
</evidence>
<dbReference type="SUPFAM" id="SSF48600">
    <property type="entry name" value="Chorismate mutase II"/>
    <property type="match status" value="1"/>
</dbReference>
<dbReference type="GO" id="GO:0004106">
    <property type="term" value="F:chorismate mutase activity"/>
    <property type="evidence" value="ECO:0007669"/>
    <property type="project" value="UniProtKB-EC"/>
</dbReference>
<dbReference type="NCBIfam" id="NF004698">
    <property type="entry name" value="PRK06034.1-4"/>
    <property type="match status" value="1"/>
</dbReference>
<evidence type="ECO:0000259" key="2">
    <source>
        <dbReference type="PROSITE" id="PS51168"/>
    </source>
</evidence>
<dbReference type="InterPro" id="IPR036979">
    <property type="entry name" value="CM_dom_sf"/>
</dbReference>
<feature type="domain" description="Chorismate mutase" evidence="2">
    <location>
        <begin position="4"/>
        <end position="95"/>
    </location>
</feature>
<dbReference type="EMBL" id="QRGO01000001">
    <property type="protein sequence ID" value="RDV03518.1"/>
    <property type="molecule type" value="Genomic_DNA"/>
</dbReference>